<evidence type="ECO:0000313" key="2">
    <source>
        <dbReference type="Proteomes" id="UP001286313"/>
    </source>
</evidence>
<dbReference type="EMBL" id="JAWQEG010003705">
    <property type="protein sequence ID" value="KAK3864873.1"/>
    <property type="molecule type" value="Genomic_DNA"/>
</dbReference>
<comment type="caution">
    <text evidence="1">The sequence shown here is derived from an EMBL/GenBank/DDBJ whole genome shotgun (WGS) entry which is preliminary data.</text>
</comment>
<gene>
    <name evidence="1" type="ORF">Pcinc_029458</name>
</gene>
<evidence type="ECO:0000313" key="1">
    <source>
        <dbReference type="EMBL" id="KAK3864873.1"/>
    </source>
</evidence>
<dbReference type="Proteomes" id="UP001286313">
    <property type="component" value="Unassembled WGS sequence"/>
</dbReference>
<organism evidence="1 2">
    <name type="scientific">Petrolisthes cinctipes</name>
    <name type="common">Flat porcelain crab</name>
    <dbReference type="NCBI Taxonomy" id="88211"/>
    <lineage>
        <taxon>Eukaryota</taxon>
        <taxon>Metazoa</taxon>
        <taxon>Ecdysozoa</taxon>
        <taxon>Arthropoda</taxon>
        <taxon>Crustacea</taxon>
        <taxon>Multicrustacea</taxon>
        <taxon>Malacostraca</taxon>
        <taxon>Eumalacostraca</taxon>
        <taxon>Eucarida</taxon>
        <taxon>Decapoda</taxon>
        <taxon>Pleocyemata</taxon>
        <taxon>Anomura</taxon>
        <taxon>Galatheoidea</taxon>
        <taxon>Porcellanidae</taxon>
        <taxon>Petrolisthes</taxon>
    </lineage>
</organism>
<reference evidence="1" key="1">
    <citation type="submission" date="2023-10" db="EMBL/GenBank/DDBJ databases">
        <title>Genome assemblies of two species of porcelain crab, Petrolisthes cinctipes and Petrolisthes manimaculis (Anomura: Porcellanidae).</title>
        <authorList>
            <person name="Angst P."/>
        </authorList>
    </citation>
    <scope>NUCLEOTIDE SEQUENCE</scope>
    <source>
        <strain evidence="1">PB745_01</strain>
        <tissue evidence="1">Gill</tissue>
    </source>
</reference>
<proteinExistence type="predicted"/>
<accession>A0AAE1F1B1</accession>
<dbReference type="AlphaFoldDB" id="A0AAE1F1B1"/>
<keyword evidence="2" id="KW-1185">Reference proteome</keyword>
<name>A0AAE1F1B1_PETCI</name>
<protein>
    <submittedName>
        <fullName evidence="1">Uncharacterized protein</fullName>
    </submittedName>
</protein>
<sequence length="126" mass="13050">MPALPSCPGVTLGLGGEERTAEGATLVKLGGDVPDSPQHLALAVSSSDAAILGMGVGLGMGIFRGDGGMALEEDGATGGERTEGRGRDFTTMMSTPTMLRRDELVIARRSLDEVTRQQCEEGNETV</sequence>